<keyword evidence="1" id="KW-0862">Zinc</keyword>
<reference evidence="3" key="1">
    <citation type="submission" date="2023-10" db="EMBL/GenBank/DDBJ databases">
        <title>Genome assembly of Pristionchus species.</title>
        <authorList>
            <person name="Yoshida K."/>
            <person name="Sommer R.J."/>
        </authorList>
    </citation>
    <scope>NUCLEOTIDE SEQUENCE</scope>
    <source>
        <strain evidence="3">RS0144</strain>
    </source>
</reference>
<gene>
    <name evidence="3" type="ORF">PENTCL1PPCAC_25573</name>
</gene>
<keyword evidence="1" id="KW-0863">Zinc-finger</keyword>
<dbReference type="InterPro" id="IPR013087">
    <property type="entry name" value="Znf_C2H2_type"/>
</dbReference>
<sequence length="225" mass="24753">FQMADPVQEVALADAPNRPIVDERGAAPFVLVQMPTDVEHRQNAERILAMLPEAARQFPFHRPAEIQNEPALAAYFDRQAGEVADNLAQQLEALQLPPDAPAAIGPDARLPAEREAAGARPGMVAEIRYRCHHDPCDYKAGRIGLLARGGWINLTSHSDIHMGGRLRCSGCGDRFPQLPEMTLHIDGCRVGEAPRTIIGAGPDYEEDLDALTRRCFPTYPHPRNN</sequence>
<protein>
    <recommendedName>
        <fullName evidence="2">C2H2-type domain-containing protein</fullName>
    </recommendedName>
</protein>
<dbReference type="Proteomes" id="UP001432027">
    <property type="component" value="Unassembled WGS sequence"/>
</dbReference>
<feature type="non-terminal residue" evidence="3">
    <location>
        <position position="1"/>
    </location>
</feature>
<organism evidence="3 4">
    <name type="scientific">Pristionchus entomophagus</name>
    <dbReference type="NCBI Taxonomy" id="358040"/>
    <lineage>
        <taxon>Eukaryota</taxon>
        <taxon>Metazoa</taxon>
        <taxon>Ecdysozoa</taxon>
        <taxon>Nematoda</taxon>
        <taxon>Chromadorea</taxon>
        <taxon>Rhabditida</taxon>
        <taxon>Rhabditina</taxon>
        <taxon>Diplogasteromorpha</taxon>
        <taxon>Diplogasteroidea</taxon>
        <taxon>Neodiplogasteridae</taxon>
        <taxon>Pristionchus</taxon>
    </lineage>
</organism>
<keyword evidence="4" id="KW-1185">Reference proteome</keyword>
<dbReference type="EMBL" id="BTSX01000006">
    <property type="protein sequence ID" value="GMT03399.1"/>
    <property type="molecule type" value="Genomic_DNA"/>
</dbReference>
<evidence type="ECO:0000256" key="1">
    <source>
        <dbReference type="PROSITE-ProRule" id="PRU00042"/>
    </source>
</evidence>
<dbReference type="GO" id="GO:0008270">
    <property type="term" value="F:zinc ion binding"/>
    <property type="evidence" value="ECO:0007669"/>
    <property type="project" value="UniProtKB-KW"/>
</dbReference>
<keyword evidence="1" id="KW-0479">Metal-binding</keyword>
<name>A0AAV5UBB0_9BILA</name>
<evidence type="ECO:0000259" key="2">
    <source>
        <dbReference type="PROSITE" id="PS50157"/>
    </source>
</evidence>
<evidence type="ECO:0000313" key="4">
    <source>
        <dbReference type="Proteomes" id="UP001432027"/>
    </source>
</evidence>
<dbReference type="AlphaFoldDB" id="A0AAV5UBB0"/>
<proteinExistence type="predicted"/>
<dbReference type="PROSITE" id="PS50157">
    <property type="entry name" value="ZINC_FINGER_C2H2_2"/>
    <property type="match status" value="1"/>
</dbReference>
<comment type="caution">
    <text evidence="3">The sequence shown here is derived from an EMBL/GenBank/DDBJ whole genome shotgun (WGS) entry which is preliminary data.</text>
</comment>
<evidence type="ECO:0000313" key="3">
    <source>
        <dbReference type="EMBL" id="GMT03399.1"/>
    </source>
</evidence>
<accession>A0AAV5UBB0</accession>
<feature type="domain" description="C2H2-type" evidence="2">
    <location>
        <begin position="166"/>
        <end position="194"/>
    </location>
</feature>